<evidence type="ECO:0000313" key="3">
    <source>
        <dbReference type="Proteomes" id="UP000317318"/>
    </source>
</evidence>
<evidence type="ECO:0000313" key="2">
    <source>
        <dbReference type="EMBL" id="QDT36381.1"/>
    </source>
</evidence>
<keyword evidence="1" id="KW-0812">Transmembrane</keyword>
<sequence>MLDEFFVADLLASGPVFFAVVIGMVIVLSRAELSTESKFTALIGATFLTVGETIFFIYSLTAAIDLPEWVFTPVFGEVDLLFFLVYCGSGLFRALGLCFLWVALTLK</sequence>
<dbReference type="AlphaFoldDB" id="A0A517QXL7"/>
<evidence type="ECO:0000256" key="1">
    <source>
        <dbReference type="SAM" id="Phobius"/>
    </source>
</evidence>
<keyword evidence="1" id="KW-0472">Membrane</keyword>
<dbReference type="RefSeq" id="WP_145362591.1">
    <property type="nucleotide sequence ID" value="NZ_CP036268.1"/>
</dbReference>
<feature type="transmembrane region" description="Helical" evidence="1">
    <location>
        <begin position="39"/>
        <end position="60"/>
    </location>
</feature>
<feature type="transmembrane region" description="Helical" evidence="1">
    <location>
        <begin position="6"/>
        <end position="27"/>
    </location>
</feature>
<feature type="transmembrane region" description="Helical" evidence="1">
    <location>
        <begin position="80"/>
        <end position="104"/>
    </location>
</feature>
<proteinExistence type="predicted"/>
<organism evidence="2 3">
    <name type="scientific">Stratiformator vulcanicus</name>
    <dbReference type="NCBI Taxonomy" id="2527980"/>
    <lineage>
        <taxon>Bacteria</taxon>
        <taxon>Pseudomonadati</taxon>
        <taxon>Planctomycetota</taxon>
        <taxon>Planctomycetia</taxon>
        <taxon>Planctomycetales</taxon>
        <taxon>Planctomycetaceae</taxon>
        <taxon>Stratiformator</taxon>
    </lineage>
</organism>
<gene>
    <name evidence="2" type="ORF">Pan189_07370</name>
</gene>
<reference evidence="2 3" key="1">
    <citation type="submission" date="2019-02" db="EMBL/GenBank/DDBJ databases">
        <title>Deep-cultivation of Planctomycetes and their phenomic and genomic characterization uncovers novel biology.</title>
        <authorList>
            <person name="Wiegand S."/>
            <person name="Jogler M."/>
            <person name="Boedeker C."/>
            <person name="Pinto D."/>
            <person name="Vollmers J."/>
            <person name="Rivas-Marin E."/>
            <person name="Kohn T."/>
            <person name="Peeters S.H."/>
            <person name="Heuer A."/>
            <person name="Rast P."/>
            <person name="Oberbeckmann S."/>
            <person name="Bunk B."/>
            <person name="Jeske O."/>
            <person name="Meyerdierks A."/>
            <person name="Storesund J.E."/>
            <person name="Kallscheuer N."/>
            <person name="Luecker S."/>
            <person name="Lage O.M."/>
            <person name="Pohl T."/>
            <person name="Merkel B.J."/>
            <person name="Hornburger P."/>
            <person name="Mueller R.-W."/>
            <person name="Bruemmer F."/>
            <person name="Labrenz M."/>
            <person name="Spormann A.M."/>
            <person name="Op den Camp H."/>
            <person name="Overmann J."/>
            <person name="Amann R."/>
            <person name="Jetten M.S.M."/>
            <person name="Mascher T."/>
            <person name="Medema M.H."/>
            <person name="Devos D.P."/>
            <person name="Kaster A.-K."/>
            <person name="Ovreas L."/>
            <person name="Rohde M."/>
            <person name="Galperin M.Y."/>
            <person name="Jogler C."/>
        </authorList>
    </citation>
    <scope>NUCLEOTIDE SEQUENCE [LARGE SCALE GENOMIC DNA]</scope>
    <source>
        <strain evidence="2 3">Pan189</strain>
    </source>
</reference>
<keyword evidence="3" id="KW-1185">Reference proteome</keyword>
<keyword evidence="1" id="KW-1133">Transmembrane helix</keyword>
<dbReference type="EMBL" id="CP036268">
    <property type="protein sequence ID" value="QDT36381.1"/>
    <property type="molecule type" value="Genomic_DNA"/>
</dbReference>
<dbReference type="Proteomes" id="UP000317318">
    <property type="component" value="Chromosome"/>
</dbReference>
<accession>A0A517QXL7</accession>
<dbReference type="KEGG" id="svp:Pan189_07370"/>
<protein>
    <submittedName>
        <fullName evidence="2">Uncharacterized protein</fullName>
    </submittedName>
</protein>
<name>A0A517QXL7_9PLAN</name>